<feature type="compositionally biased region" description="Basic and acidic residues" evidence="1">
    <location>
        <begin position="298"/>
        <end position="312"/>
    </location>
</feature>
<organism evidence="3 4">
    <name type="scientific">Wenyingzhuangia heitensis</name>
    <dbReference type="NCBI Taxonomy" id="1487859"/>
    <lineage>
        <taxon>Bacteria</taxon>
        <taxon>Pseudomonadati</taxon>
        <taxon>Bacteroidota</taxon>
        <taxon>Flavobacteriia</taxon>
        <taxon>Flavobacteriales</taxon>
        <taxon>Flavobacteriaceae</taxon>
        <taxon>Wenyingzhuangia</taxon>
    </lineage>
</organism>
<evidence type="ECO:0000313" key="4">
    <source>
        <dbReference type="Proteomes" id="UP000745859"/>
    </source>
</evidence>
<comment type="caution">
    <text evidence="3">The sequence shown here is derived from an EMBL/GenBank/DDBJ whole genome shotgun (WGS) entry which is preliminary data.</text>
</comment>
<proteinExistence type="predicted"/>
<dbReference type="Proteomes" id="UP000745859">
    <property type="component" value="Unassembled WGS sequence"/>
</dbReference>
<evidence type="ECO:0000259" key="2">
    <source>
        <dbReference type="Pfam" id="PF00884"/>
    </source>
</evidence>
<feature type="domain" description="Sulfatase N-terminal" evidence="2">
    <location>
        <begin position="2"/>
        <end position="163"/>
    </location>
</feature>
<dbReference type="PANTHER" id="PTHR43108">
    <property type="entry name" value="N-ACETYLGLUCOSAMINE-6-SULFATASE FAMILY MEMBER"/>
    <property type="match status" value="1"/>
</dbReference>
<dbReference type="SUPFAM" id="SSF53649">
    <property type="entry name" value="Alkaline phosphatase-like"/>
    <property type="match status" value="1"/>
</dbReference>
<dbReference type="InterPro" id="IPR000917">
    <property type="entry name" value="Sulfatase_N"/>
</dbReference>
<sequence length="312" mass="36534">MSISYKAPHLPFTPDTYFDYVYKGEKYKKPENYGAKNAEHLSAQSKSGRQYSGYEFWRDSEENYQTAIKKYNQLIHGVDYSLGMIRKSLEELGVADNTIIIFTSDNGYSCGAHNFGGKVLPYEEASKSPFIIFDPRAKKQSIKISAVTANIDIAPTILEYAGVKIPKNMDGLSVVKIIAKPTKFKNRNVMLTNMWGSDETQEMAVVNKDWKYIYWQYQDHRMKPTEELFYVGKDRLEMTNHATDSQYKQQLKKMRKVYDKQYRQLAKNVITYNNYQKYITLFNREANVHQKQPLYTDDYGKDQRKKELEKKH</sequence>
<dbReference type="Gene3D" id="3.40.720.10">
    <property type="entry name" value="Alkaline Phosphatase, subunit A"/>
    <property type="match status" value="1"/>
</dbReference>
<dbReference type="PANTHER" id="PTHR43108:SF6">
    <property type="entry name" value="N-SULPHOGLUCOSAMINE SULPHOHYDROLASE"/>
    <property type="match status" value="1"/>
</dbReference>
<evidence type="ECO:0000313" key="3">
    <source>
        <dbReference type="EMBL" id="NIJ45933.1"/>
    </source>
</evidence>
<gene>
    <name evidence="3" type="ORF">FHR24_002404</name>
</gene>
<dbReference type="InterPro" id="IPR017850">
    <property type="entry name" value="Alkaline_phosphatase_core_sf"/>
</dbReference>
<evidence type="ECO:0000256" key="1">
    <source>
        <dbReference type="SAM" id="MobiDB-lite"/>
    </source>
</evidence>
<feature type="region of interest" description="Disordered" evidence="1">
    <location>
        <begin position="293"/>
        <end position="312"/>
    </location>
</feature>
<name>A0ABX0UC78_9FLAO</name>
<protein>
    <submittedName>
        <fullName evidence="3">Arylsulfatase A-like enzyme</fullName>
    </submittedName>
</protein>
<dbReference type="Pfam" id="PF00884">
    <property type="entry name" value="Sulfatase"/>
    <property type="match status" value="1"/>
</dbReference>
<reference evidence="3 4" key="1">
    <citation type="submission" date="2020-03" db="EMBL/GenBank/DDBJ databases">
        <title>Genomic Encyclopedia of Type Strains, Phase IV (KMG-IV): sequencing the most valuable type-strain genomes for metagenomic binning, comparative biology and taxonomic classification.</title>
        <authorList>
            <person name="Goeker M."/>
        </authorList>
    </citation>
    <scope>NUCLEOTIDE SEQUENCE [LARGE SCALE GENOMIC DNA]</scope>
    <source>
        <strain evidence="3 4">DSM 101599</strain>
    </source>
</reference>
<keyword evidence="4" id="KW-1185">Reference proteome</keyword>
<dbReference type="RefSeq" id="WP_208412346.1">
    <property type="nucleotide sequence ID" value="NZ_JAASQL010000003.1"/>
</dbReference>
<dbReference type="EMBL" id="JAASQL010000003">
    <property type="protein sequence ID" value="NIJ45933.1"/>
    <property type="molecule type" value="Genomic_DNA"/>
</dbReference>
<accession>A0ABX0UC78</accession>